<feature type="non-terminal residue" evidence="2">
    <location>
        <position position="1"/>
    </location>
</feature>
<organism evidence="2">
    <name type="scientific">human gut metagenome</name>
    <dbReference type="NCBI Taxonomy" id="408170"/>
    <lineage>
        <taxon>unclassified sequences</taxon>
        <taxon>metagenomes</taxon>
        <taxon>organismal metagenomes</taxon>
    </lineage>
</organism>
<reference evidence="2" key="1">
    <citation type="submission" date="2013-12" db="EMBL/GenBank/DDBJ databases">
        <title>A Varibaculum cambriense genome reconstructed from a premature infant gut community with otherwise low bacterial novelty that shifts toward anaerobic metabolism during the third week of life.</title>
        <authorList>
            <person name="Brown C.T."/>
            <person name="Sharon I."/>
            <person name="Thomas B.C."/>
            <person name="Castelle C.J."/>
            <person name="Morowitz M.J."/>
            <person name="Banfield J.F."/>
        </authorList>
    </citation>
    <scope>NUCLEOTIDE SEQUENCE</scope>
</reference>
<dbReference type="EMBL" id="AZMM01005815">
    <property type="protein sequence ID" value="ETJ40286.1"/>
    <property type="molecule type" value="Genomic_DNA"/>
</dbReference>
<dbReference type="InterPro" id="IPR001789">
    <property type="entry name" value="Sig_transdc_resp-reg_receiver"/>
</dbReference>
<evidence type="ECO:0000313" key="2">
    <source>
        <dbReference type="EMBL" id="ETJ40286.1"/>
    </source>
</evidence>
<dbReference type="GO" id="GO:0000160">
    <property type="term" value="P:phosphorelay signal transduction system"/>
    <property type="evidence" value="ECO:0007669"/>
    <property type="project" value="InterPro"/>
</dbReference>
<sequence>LCRFVAEGSLNTAVVLLSGHSDFAYAQEAISLGVSAYLLKPSTPEEIIEAVSAGARQVAARREREIL</sequence>
<feature type="domain" description="Response regulatory" evidence="1">
    <location>
        <begin position="1"/>
        <end position="55"/>
    </location>
</feature>
<dbReference type="InterPro" id="IPR011006">
    <property type="entry name" value="CheY-like_superfamily"/>
</dbReference>
<gene>
    <name evidence="2" type="ORF">Q604_UNBC05815G0001</name>
</gene>
<comment type="caution">
    <text evidence="2">The sequence shown here is derived from an EMBL/GenBank/DDBJ whole genome shotgun (WGS) entry which is preliminary data.</text>
</comment>
<dbReference type="AlphaFoldDB" id="W1YD64"/>
<dbReference type="PROSITE" id="PS50110">
    <property type="entry name" value="RESPONSE_REGULATORY"/>
    <property type="match status" value="1"/>
</dbReference>
<name>W1YD64_9ZZZZ</name>
<feature type="non-terminal residue" evidence="2">
    <location>
        <position position="67"/>
    </location>
</feature>
<protein>
    <submittedName>
        <fullName evidence="2">Response regulator</fullName>
    </submittedName>
</protein>
<proteinExistence type="predicted"/>
<dbReference type="Pfam" id="PF00072">
    <property type="entry name" value="Response_reg"/>
    <property type="match status" value="1"/>
</dbReference>
<dbReference type="SUPFAM" id="SSF52172">
    <property type="entry name" value="CheY-like"/>
    <property type="match status" value="1"/>
</dbReference>
<evidence type="ECO:0000259" key="1">
    <source>
        <dbReference type="PROSITE" id="PS50110"/>
    </source>
</evidence>
<accession>W1YD64</accession>
<dbReference type="Gene3D" id="3.40.50.2300">
    <property type="match status" value="1"/>
</dbReference>